<evidence type="ECO:0000256" key="2">
    <source>
        <dbReference type="PIRSR" id="PIRSR610059-50"/>
    </source>
</evidence>
<sequence>MVNQHGHHHDESCEHYLYHIDLSSSQARQVFKDVSFICMGGTEKRMHEFAELMSEKCGHAVCDVSHGRYKSFKVGPVFIVNHGMGAPSISILLNELVLALTLAKRDPKDITMFRMGTCGGLGVPPGTVVVTSEALNEHLEPYHEVVVMGETVRYPTHGSHSLVDELKLYKDVVVGKTMSANCFYENQGRIESAYSDNISEDEKMAFLNKLYDKGVRNIEMEGVAFSALARRAHIRAAVVCVVLVDRLHMDAVGKVKLDDRPLEVVSDYIRKQMILHGSIIHRPESNKTIAKL</sequence>
<name>A0A7S2WRF6_9STRA</name>
<feature type="binding site" evidence="2">
    <location>
        <position position="68"/>
    </location>
    <ligand>
        <name>phosphate</name>
        <dbReference type="ChEBI" id="CHEBI:43474"/>
    </ligand>
</feature>
<evidence type="ECO:0000313" key="4">
    <source>
        <dbReference type="EMBL" id="CAD9703238.1"/>
    </source>
</evidence>
<dbReference type="GO" id="GO:0009166">
    <property type="term" value="P:nucleotide catabolic process"/>
    <property type="evidence" value="ECO:0007669"/>
    <property type="project" value="InterPro"/>
</dbReference>
<comment type="similarity">
    <text evidence="1">Belongs to the PNP/UDP phosphorylase family.</text>
</comment>
<dbReference type="GO" id="GO:0006218">
    <property type="term" value="P:uridine catabolic process"/>
    <property type="evidence" value="ECO:0007669"/>
    <property type="project" value="TreeGrafter"/>
</dbReference>
<dbReference type="EMBL" id="HBHK01024131">
    <property type="protein sequence ID" value="CAD9703238.1"/>
    <property type="molecule type" value="Transcribed_RNA"/>
</dbReference>
<dbReference type="PANTHER" id="PTHR43691:SF11">
    <property type="entry name" value="FI09636P-RELATED"/>
    <property type="match status" value="1"/>
</dbReference>
<dbReference type="AlphaFoldDB" id="A0A7S2WRF6"/>
<feature type="domain" description="Nucleoside phosphorylase" evidence="3">
    <location>
        <begin position="36"/>
        <end position="244"/>
    </location>
</feature>
<dbReference type="GO" id="GO:0004850">
    <property type="term" value="F:uridine phosphorylase activity"/>
    <property type="evidence" value="ECO:0007669"/>
    <property type="project" value="InterPro"/>
</dbReference>
<dbReference type="NCBIfam" id="TIGR01719">
    <property type="entry name" value="euk_UDPppase"/>
    <property type="match status" value="1"/>
</dbReference>
<dbReference type="PANTHER" id="PTHR43691">
    <property type="entry name" value="URIDINE PHOSPHORYLASE"/>
    <property type="match status" value="1"/>
</dbReference>
<reference evidence="4" key="1">
    <citation type="submission" date="2021-01" db="EMBL/GenBank/DDBJ databases">
        <authorList>
            <person name="Corre E."/>
            <person name="Pelletier E."/>
            <person name="Niang G."/>
            <person name="Scheremetjew M."/>
            <person name="Finn R."/>
            <person name="Kale V."/>
            <person name="Holt S."/>
            <person name="Cochrane G."/>
            <person name="Meng A."/>
            <person name="Brown T."/>
            <person name="Cohen L."/>
        </authorList>
    </citation>
    <scope>NUCLEOTIDE SEQUENCE</scope>
    <source>
        <strain evidence="4">NY070348D</strain>
    </source>
</reference>
<organism evidence="4">
    <name type="scientific">Mucochytrium quahogii</name>
    <dbReference type="NCBI Taxonomy" id="96639"/>
    <lineage>
        <taxon>Eukaryota</taxon>
        <taxon>Sar</taxon>
        <taxon>Stramenopiles</taxon>
        <taxon>Bigyra</taxon>
        <taxon>Labyrinthulomycetes</taxon>
        <taxon>Thraustochytrida</taxon>
        <taxon>Thraustochytriidae</taxon>
        <taxon>Mucochytrium</taxon>
    </lineage>
</organism>
<gene>
    <name evidence="4" type="ORF">QSP1433_LOCUS15203</name>
</gene>
<protein>
    <recommendedName>
        <fullName evidence="3">Nucleoside phosphorylase domain-containing protein</fullName>
    </recommendedName>
</protein>
<feature type="binding site" evidence="2">
    <location>
        <position position="187"/>
    </location>
    <ligand>
        <name>substrate</name>
    </ligand>
</feature>
<feature type="binding site" evidence="2">
    <location>
        <begin position="114"/>
        <end position="117"/>
    </location>
    <ligand>
        <name>phosphate</name>
        <dbReference type="ChEBI" id="CHEBI:43474"/>
    </ligand>
</feature>
<accession>A0A7S2WRF6</accession>
<dbReference type="InterPro" id="IPR010059">
    <property type="entry name" value="Uridine_phosphorylase_euk"/>
</dbReference>
<feature type="binding site" evidence="2">
    <location>
        <position position="189"/>
    </location>
    <ligand>
        <name>substrate</name>
    </ligand>
</feature>
<dbReference type="Gene3D" id="3.40.50.1580">
    <property type="entry name" value="Nucleoside phosphorylase domain"/>
    <property type="match status" value="1"/>
</dbReference>
<dbReference type="InterPro" id="IPR035994">
    <property type="entry name" value="Nucleoside_phosphorylase_sf"/>
</dbReference>
<dbReference type="SUPFAM" id="SSF53167">
    <property type="entry name" value="Purine and uridine phosphorylases"/>
    <property type="match status" value="1"/>
</dbReference>
<dbReference type="GO" id="GO:0005829">
    <property type="term" value="C:cytosol"/>
    <property type="evidence" value="ECO:0007669"/>
    <property type="project" value="TreeGrafter"/>
</dbReference>
<proteinExistence type="inferred from homology"/>
<dbReference type="InterPro" id="IPR000845">
    <property type="entry name" value="Nucleoside_phosphorylase_d"/>
</dbReference>
<evidence type="ECO:0000256" key="1">
    <source>
        <dbReference type="ARBA" id="ARBA00010456"/>
    </source>
</evidence>
<dbReference type="Pfam" id="PF01048">
    <property type="entry name" value="PNP_UDP_1"/>
    <property type="match status" value="1"/>
</dbReference>
<evidence type="ECO:0000259" key="3">
    <source>
        <dbReference type="Pfam" id="PF01048"/>
    </source>
</evidence>